<dbReference type="AlphaFoldDB" id="A0AAN9XDT5"/>
<proteinExistence type="predicted"/>
<dbReference type="Proteomes" id="UP001386955">
    <property type="component" value="Unassembled WGS sequence"/>
</dbReference>
<name>A0AAN9XDT5_PSOTE</name>
<accession>A0AAN9XDT5</accession>
<dbReference type="InterPro" id="IPR058594">
    <property type="entry name" value="PB1-like_dom_pln"/>
</dbReference>
<dbReference type="EMBL" id="JAYMYS010000006">
    <property type="protein sequence ID" value="KAK7388396.1"/>
    <property type="molecule type" value="Genomic_DNA"/>
</dbReference>
<organism evidence="3 4">
    <name type="scientific">Psophocarpus tetragonolobus</name>
    <name type="common">Winged bean</name>
    <name type="synonym">Dolichos tetragonolobus</name>
    <dbReference type="NCBI Taxonomy" id="3891"/>
    <lineage>
        <taxon>Eukaryota</taxon>
        <taxon>Viridiplantae</taxon>
        <taxon>Streptophyta</taxon>
        <taxon>Embryophyta</taxon>
        <taxon>Tracheophyta</taxon>
        <taxon>Spermatophyta</taxon>
        <taxon>Magnoliopsida</taxon>
        <taxon>eudicotyledons</taxon>
        <taxon>Gunneridae</taxon>
        <taxon>Pentapetalae</taxon>
        <taxon>rosids</taxon>
        <taxon>fabids</taxon>
        <taxon>Fabales</taxon>
        <taxon>Fabaceae</taxon>
        <taxon>Papilionoideae</taxon>
        <taxon>50 kb inversion clade</taxon>
        <taxon>NPAAA clade</taxon>
        <taxon>indigoferoid/millettioid clade</taxon>
        <taxon>Phaseoleae</taxon>
        <taxon>Psophocarpus</taxon>
    </lineage>
</organism>
<feature type="region of interest" description="Disordered" evidence="1">
    <location>
        <begin position="116"/>
        <end position="181"/>
    </location>
</feature>
<evidence type="ECO:0000259" key="2">
    <source>
        <dbReference type="Pfam" id="PF26130"/>
    </source>
</evidence>
<gene>
    <name evidence="3" type="ORF">VNO78_23212</name>
</gene>
<comment type="caution">
    <text evidence="3">The sequence shown here is derived from an EMBL/GenBank/DDBJ whole genome shotgun (WGS) entry which is preliminary data.</text>
</comment>
<feature type="compositionally biased region" description="Gly residues" evidence="1">
    <location>
        <begin position="137"/>
        <end position="147"/>
    </location>
</feature>
<protein>
    <recommendedName>
        <fullName evidence="2">PB1-like domain-containing protein</fullName>
    </recommendedName>
</protein>
<evidence type="ECO:0000256" key="1">
    <source>
        <dbReference type="SAM" id="MobiDB-lite"/>
    </source>
</evidence>
<feature type="compositionally biased region" description="Basic and acidic residues" evidence="1">
    <location>
        <begin position="116"/>
        <end position="134"/>
    </location>
</feature>
<evidence type="ECO:0000313" key="4">
    <source>
        <dbReference type="Proteomes" id="UP001386955"/>
    </source>
</evidence>
<feature type="domain" description="PB1-like" evidence="2">
    <location>
        <begin position="2"/>
        <end position="91"/>
    </location>
</feature>
<sequence>MGKFVNEPLLHYEDGEVHAMYGQDNDRWSGFEAKGFLDNFNYDQPCAKLWWKPKECLFEGNLRPFETNVDAMELVNYAISNKCEVGIFVQHKVSTVEAKNAGHDYKLGENMVDVETKGAGDKDRGGQYDGDVHSQGDGAGQGKGVGAGDKDRGGQCDGDVHGQGERIGGLGHRTGQDEEDRCQTEELNIELEDENGVFKAKNVVFKRKVMCKEFQFNVASQPTNIAAGMESVVGMQLVPKKRERPRKNINNMSAPSPENNVGLENMIEENMVALAQVNFPYQNVFVAAPGENIAPTKVVVEGGHLCR</sequence>
<dbReference type="Pfam" id="PF26130">
    <property type="entry name" value="PB1-like"/>
    <property type="match status" value="1"/>
</dbReference>
<evidence type="ECO:0000313" key="3">
    <source>
        <dbReference type="EMBL" id="KAK7388396.1"/>
    </source>
</evidence>
<keyword evidence="4" id="KW-1185">Reference proteome</keyword>
<feature type="compositionally biased region" description="Basic and acidic residues" evidence="1">
    <location>
        <begin position="148"/>
        <end position="164"/>
    </location>
</feature>
<reference evidence="3 4" key="1">
    <citation type="submission" date="2024-01" db="EMBL/GenBank/DDBJ databases">
        <title>The genomes of 5 underutilized Papilionoideae crops provide insights into root nodulation and disease resistanc.</title>
        <authorList>
            <person name="Jiang F."/>
        </authorList>
    </citation>
    <scope>NUCLEOTIDE SEQUENCE [LARGE SCALE GENOMIC DNA]</scope>
    <source>
        <strain evidence="3">DUOXIRENSHENG_FW03</strain>
        <tissue evidence="3">Leaves</tissue>
    </source>
</reference>